<protein>
    <recommendedName>
        <fullName evidence="10 11">UDP-N-acetylmuramoyl-tripeptide--D-alanyl-D-alanine ligase</fullName>
        <ecNumber evidence="10 11">6.3.2.10</ecNumber>
    </recommendedName>
    <alternativeName>
        <fullName evidence="10">D-alanyl-D-alanine-adding enzyme</fullName>
    </alternativeName>
</protein>
<dbReference type="GO" id="GO:0047480">
    <property type="term" value="F:UDP-N-acetylmuramoyl-tripeptide-D-alanyl-D-alanine ligase activity"/>
    <property type="evidence" value="ECO:0007669"/>
    <property type="project" value="UniProtKB-UniRule"/>
</dbReference>
<dbReference type="UniPathway" id="UPA00219"/>
<dbReference type="Pfam" id="PF02875">
    <property type="entry name" value="Mur_ligase_C"/>
    <property type="match status" value="1"/>
</dbReference>
<evidence type="ECO:0000259" key="14">
    <source>
        <dbReference type="Pfam" id="PF08245"/>
    </source>
</evidence>
<evidence type="ECO:0000256" key="2">
    <source>
        <dbReference type="ARBA" id="ARBA00022598"/>
    </source>
</evidence>
<evidence type="ECO:0000256" key="5">
    <source>
        <dbReference type="ARBA" id="ARBA00022840"/>
    </source>
</evidence>
<keyword evidence="1 10" id="KW-0963">Cytoplasm</keyword>
<dbReference type="SUPFAM" id="SSF53623">
    <property type="entry name" value="MurD-like peptide ligases, catalytic domain"/>
    <property type="match status" value="1"/>
</dbReference>
<feature type="domain" description="Mur ligase C-terminal" evidence="13">
    <location>
        <begin position="326"/>
        <end position="464"/>
    </location>
</feature>
<dbReference type="InterPro" id="IPR000713">
    <property type="entry name" value="Mur_ligase_N"/>
</dbReference>
<evidence type="ECO:0000256" key="3">
    <source>
        <dbReference type="ARBA" id="ARBA00022618"/>
    </source>
</evidence>
<dbReference type="InterPro" id="IPR036615">
    <property type="entry name" value="Mur_ligase_C_dom_sf"/>
</dbReference>
<dbReference type="GO" id="GO:0005737">
    <property type="term" value="C:cytoplasm"/>
    <property type="evidence" value="ECO:0007669"/>
    <property type="project" value="UniProtKB-SubCell"/>
</dbReference>
<evidence type="ECO:0000256" key="9">
    <source>
        <dbReference type="ARBA" id="ARBA00023316"/>
    </source>
</evidence>
<dbReference type="KEGG" id="kbs:EPA93_09960"/>
<dbReference type="HAMAP" id="MF_02019">
    <property type="entry name" value="MurF"/>
    <property type="match status" value="1"/>
</dbReference>
<comment type="function">
    <text evidence="10 11">Involved in cell wall formation. Catalyzes the final step in the synthesis of UDP-N-acetylmuramoyl-pentapeptide, the precursor of murein.</text>
</comment>
<feature type="binding site" evidence="10">
    <location>
        <begin position="119"/>
        <end position="125"/>
    </location>
    <ligand>
        <name>ATP</name>
        <dbReference type="ChEBI" id="CHEBI:30616"/>
    </ligand>
</feature>
<keyword evidence="9 10" id="KW-0961">Cell wall biogenesis/degradation</keyword>
<dbReference type="Gene3D" id="3.90.190.20">
    <property type="entry name" value="Mur ligase, C-terminal domain"/>
    <property type="match status" value="1"/>
</dbReference>
<dbReference type="GO" id="GO:0071555">
    <property type="term" value="P:cell wall organization"/>
    <property type="evidence" value="ECO:0007669"/>
    <property type="project" value="UniProtKB-KW"/>
</dbReference>
<dbReference type="RefSeq" id="WP_129886980.1">
    <property type="nucleotide sequence ID" value="NZ_CP035758.1"/>
</dbReference>
<evidence type="ECO:0000259" key="12">
    <source>
        <dbReference type="Pfam" id="PF01225"/>
    </source>
</evidence>
<dbReference type="InterPro" id="IPR005863">
    <property type="entry name" value="UDP-N-AcMur_synth"/>
</dbReference>
<evidence type="ECO:0000256" key="1">
    <source>
        <dbReference type="ARBA" id="ARBA00022490"/>
    </source>
</evidence>
<keyword evidence="3 10" id="KW-0132">Cell division</keyword>
<comment type="pathway">
    <text evidence="10 11">Cell wall biogenesis; peptidoglycan biosynthesis.</text>
</comment>
<dbReference type="GO" id="GO:0005524">
    <property type="term" value="F:ATP binding"/>
    <property type="evidence" value="ECO:0007669"/>
    <property type="project" value="UniProtKB-UniRule"/>
</dbReference>
<dbReference type="GO" id="GO:0008360">
    <property type="term" value="P:regulation of cell shape"/>
    <property type="evidence" value="ECO:0007669"/>
    <property type="project" value="UniProtKB-KW"/>
</dbReference>
<evidence type="ECO:0000256" key="11">
    <source>
        <dbReference type="RuleBase" id="RU004136"/>
    </source>
</evidence>
<sequence>MFTLNDVLQGNADDALRPRLLSSAPPDPELVFRSAHHDSRKIEPGDLFVAIKGAKVDGHRFIAAAARAGAIAALCSEPATDLPADFIQIVVPDVLKALHATARMRALRQHNTIFIGITGSNGKTSTKEAVAAVLSRKAPTLKTQASYNTEIGYPLTLLRLEPQHRYAVLEMGAQWVGELAWLCTIAAPNWSLITTVGAAHLGYFGSQERVAIAKSELVQVLGPYGLAILNYDDPNVQAMHTKTRARVIYYGMSAQADVRASAIGGDALRGHSFTLHYQGQQARVQLHIPCEHGITIALAAAAAGLAAEIPLEEVVTALEGLVPFERRGEIKPGPNGSTIIDDSFNANRPSILAMARAMHETSIDPASRRWAVLGDILQLGSYAQEEHYTVGKELASLVDFVVAIGEQAHFYAKGALDAGMPASHVYYYAASLENRAELEEAKRAAALLLKEQAQSEDLILLKASLGLGMDTLLAMLQA</sequence>
<evidence type="ECO:0000256" key="6">
    <source>
        <dbReference type="ARBA" id="ARBA00022960"/>
    </source>
</evidence>
<accession>A0A4P6JMF2</accession>
<reference evidence="15 16" key="1">
    <citation type="submission" date="2019-01" db="EMBL/GenBank/DDBJ databases">
        <title>Ktedonosporobacter rubrisoli SCAWS-G2.</title>
        <authorList>
            <person name="Huang Y."/>
            <person name="Yan B."/>
        </authorList>
    </citation>
    <scope>NUCLEOTIDE SEQUENCE [LARGE SCALE GENOMIC DNA]</scope>
    <source>
        <strain evidence="15 16">SCAWS-G2</strain>
    </source>
</reference>
<feature type="domain" description="Mur ligase N-terminal catalytic" evidence="12">
    <location>
        <begin position="37"/>
        <end position="103"/>
    </location>
</feature>
<dbReference type="PANTHER" id="PTHR43024:SF1">
    <property type="entry name" value="UDP-N-ACETYLMURAMOYL-TRIPEPTIDE--D-ALANYL-D-ALANINE LIGASE"/>
    <property type="match status" value="1"/>
</dbReference>
<dbReference type="GO" id="GO:0008766">
    <property type="term" value="F:UDP-N-acetylmuramoylalanyl-D-glutamyl-2,6-diaminopimelate-D-alanyl-D-alanine ligase activity"/>
    <property type="evidence" value="ECO:0007669"/>
    <property type="project" value="RHEA"/>
</dbReference>
<dbReference type="InterPro" id="IPR013221">
    <property type="entry name" value="Mur_ligase_cen"/>
</dbReference>
<dbReference type="InterPro" id="IPR035911">
    <property type="entry name" value="MurE/MurF_N"/>
</dbReference>
<dbReference type="SUPFAM" id="SSF63418">
    <property type="entry name" value="MurE/MurF N-terminal domain"/>
    <property type="match status" value="1"/>
</dbReference>
<keyword evidence="7 10" id="KW-0573">Peptidoglycan synthesis</keyword>
<gene>
    <name evidence="10" type="primary">murF</name>
    <name evidence="15" type="ORF">EPA93_09960</name>
</gene>
<evidence type="ECO:0000313" key="15">
    <source>
        <dbReference type="EMBL" id="QBD76313.1"/>
    </source>
</evidence>
<dbReference type="InterPro" id="IPR036565">
    <property type="entry name" value="Mur-like_cat_sf"/>
</dbReference>
<dbReference type="AlphaFoldDB" id="A0A4P6JMF2"/>
<dbReference type="PANTHER" id="PTHR43024">
    <property type="entry name" value="UDP-N-ACETYLMURAMOYL-TRIPEPTIDE--D-ALANYL-D-ALANINE LIGASE"/>
    <property type="match status" value="1"/>
</dbReference>
<evidence type="ECO:0000256" key="4">
    <source>
        <dbReference type="ARBA" id="ARBA00022741"/>
    </source>
</evidence>
<organism evidence="15 16">
    <name type="scientific">Ktedonosporobacter rubrisoli</name>
    <dbReference type="NCBI Taxonomy" id="2509675"/>
    <lineage>
        <taxon>Bacteria</taxon>
        <taxon>Bacillati</taxon>
        <taxon>Chloroflexota</taxon>
        <taxon>Ktedonobacteria</taxon>
        <taxon>Ktedonobacterales</taxon>
        <taxon>Ktedonosporobacteraceae</taxon>
        <taxon>Ktedonosporobacter</taxon>
    </lineage>
</organism>
<keyword evidence="5 10" id="KW-0067">ATP-binding</keyword>
<comment type="catalytic activity">
    <reaction evidence="10 11">
        <text>D-alanyl-D-alanine + UDP-N-acetyl-alpha-D-muramoyl-L-alanyl-gamma-D-glutamyl-meso-2,6-diaminopimelate + ATP = UDP-N-acetyl-alpha-D-muramoyl-L-alanyl-gamma-D-glutamyl-meso-2,6-diaminopimeloyl-D-alanyl-D-alanine + ADP + phosphate + H(+)</text>
        <dbReference type="Rhea" id="RHEA:28374"/>
        <dbReference type="ChEBI" id="CHEBI:15378"/>
        <dbReference type="ChEBI" id="CHEBI:30616"/>
        <dbReference type="ChEBI" id="CHEBI:43474"/>
        <dbReference type="ChEBI" id="CHEBI:57822"/>
        <dbReference type="ChEBI" id="CHEBI:61386"/>
        <dbReference type="ChEBI" id="CHEBI:83905"/>
        <dbReference type="ChEBI" id="CHEBI:456216"/>
        <dbReference type="EC" id="6.3.2.10"/>
    </reaction>
</comment>
<dbReference type="EC" id="6.3.2.10" evidence="10 11"/>
<dbReference type="Gene3D" id="3.40.1190.10">
    <property type="entry name" value="Mur-like, catalytic domain"/>
    <property type="match status" value="1"/>
</dbReference>
<evidence type="ECO:0000256" key="7">
    <source>
        <dbReference type="ARBA" id="ARBA00022984"/>
    </source>
</evidence>
<dbReference type="EMBL" id="CP035758">
    <property type="protein sequence ID" value="QBD76313.1"/>
    <property type="molecule type" value="Genomic_DNA"/>
</dbReference>
<keyword evidence="8 10" id="KW-0131">Cell cycle</keyword>
<evidence type="ECO:0000259" key="13">
    <source>
        <dbReference type="Pfam" id="PF02875"/>
    </source>
</evidence>
<dbReference type="SUPFAM" id="SSF53244">
    <property type="entry name" value="MurD-like peptide ligases, peptide-binding domain"/>
    <property type="match status" value="1"/>
</dbReference>
<feature type="domain" description="Mur ligase central" evidence="14">
    <location>
        <begin position="117"/>
        <end position="303"/>
    </location>
</feature>
<name>A0A4P6JMF2_KTERU</name>
<dbReference type="GO" id="GO:0051301">
    <property type="term" value="P:cell division"/>
    <property type="evidence" value="ECO:0007669"/>
    <property type="project" value="UniProtKB-KW"/>
</dbReference>
<keyword evidence="4 10" id="KW-0547">Nucleotide-binding</keyword>
<dbReference type="Proteomes" id="UP000290365">
    <property type="component" value="Chromosome"/>
</dbReference>
<dbReference type="GO" id="GO:0009252">
    <property type="term" value="P:peptidoglycan biosynthetic process"/>
    <property type="evidence" value="ECO:0007669"/>
    <property type="project" value="UniProtKB-UniRule"/>
</dbReference>
<keyword evidence="6 10" id="KW-0133">Cell shape</keyword>
<evidence type="ECO:0000256" key="8">
    <source>
        <dbReference type="ARBA" id="ARBA00023306"/>
    </source>
</evidence>
<evidence type="ECO:0000256" key="10">
    <source>
        <dbReference type="HAMAP-Rule" id="MF_02019"/>
    </source>
</evidence>
<dbReference type="Pfam" id="PF01225">
    <property type="entry name" value="Mur_ligase"/>
    <property type="match status" value="1"/>
</dbReference>
<comment type="subcellular location">
    <subcellularLocation>
        <location evidence="10 11">Cytoplasm</location>
    </subcellularLocation>
</comment>
<proteinExistence type="inferred from homology"/>
<dbReference type="NCBIfam" id="TIGR01143">
    <property type="entry name" value="murF"/>
    <property type="match status" value="1"/>
</dbReference>
<evidence type="ECO:0000313" key="16">
    <source>
        <dbReference type="Proteomes" id="UP000290365"/>
    </source>
</evidence>
<dbReference type="Pfam" id="PF08245">
    <property type="entry name" value="Mur_ligase_M"/>
    <property type="match status" value="1"/>
</dbReference>
<keyword evidence="16" id="KW-1185">Reference proteome</keyword>
<dbReference type="InterPro" id="IPR051046">
    <property type="entry name" value="MurCDEF_CellWall_CoF430Synth"/>
</dbReference>
<comment type="similarity">
    <text evidence="10">Belongs to the MurCDEF family. MurF subfamily.</text>
</comment>
<dbReference type="InterPro" id="IPR004101">
    <property type="entry name" value="Mur_ligase_C"/>
</dbReference>
<dbReference type="OrthoDB" id="9801978at2"/>
<keyword evidence="2 10" id="KW-0436">Ligase</keyword>
<dbReference type="Gene3D" id="3.40.1390.10">
    <property type="entry name" value="MurE/MurF, N-terminal domain"/>
    <property type="match status" value="1"/>
</dbReference>